<dbReference type="SUPFAM" id="SSF47576">
    <property type="entry name" value="Calponin-homology domain, CH-domain"/>
    <property type="match status" value="1"/>
</dbReference>
<accession>A0A3B5QT07</accession>
<proteinExistence type="inferred from homology"/>
<dbReference type="GeneTree" id="ENSGT00940000154495"/>
<dbReference type="PANTHER" id="PTHR23167">
    <property type="entry name" value="CALPONIN HOMOLOGY DOMAIN-CONTAINING PROTEIN DDB_G0272472-RELATED"/>
    <property type="match status" value="1"/>
</dbReference>
<keyword evidence="2 4" id="KW-0175">Coiled coil</keyword>
<feature type="region of interest" description="Disordered" evidence="5">
    <location>
        <begin position="200"/>
        <end position="236"/>
    </location>
</feature>
<evidence type="ECO:0000256" key="5">
    <source>
        <dbReference type="SAM" id="MobiDB-lite"/>
    </source>
</evidence>
<feature type="domain" description="Calponin-homology (CH)" evidence="6">
    <location>
        <begin position="521"/>
        <end position="627"/>
    </location>
</feature>
<dbReference type="AlphaFoldDB" id="A0A3B5QT07"/>
<comment type="similarity">
    <text evidence="3">Belongs to the smoothelin family.</text>
</comment>
<dbReference type="Pfam" id="PF00307">
    <property type="entry name" value="CH"/>
    <property type="match status" value="1"/>
</dbReference>
<feature type="region of interest" description="Disordered" evidence="5">
    <location>
        <begin position="417"/>
        <end position="460"/>
    </location>
</feature>
<evidence type="ECO:0000313" key="8">
    <source>
        <dbReference type="Proteomes" id="UP000002852"/>
    </source>
</evidence>
<dbReference type="InterPro" id="IPR036872">
    <property type="entry name" value="CH_dom_sf"/>
</dbReference>
<dbReference type="FunFam" id="1.10.418.10:FF:000009">
    <property type="entry name" value="smoothelin isoform X2"/>
    <property type="match status" value="1"/>
</dbReference>
<evidence type="ECO:0000256" key="1">
    <source>
        <dbReference type="ARBA" id="ARBA00022553"/>
    </source>
</evidence>
<protein>
    <submittedName>
        <fullName evidence="7">Smoothelin-like</fullName>
    </submittedName>
</protein>
<dbReference type="SMART" id="SM00033">
    <property type="entry name" value="CH"/>
    <property type="match status" value="1"/>
</dbReference>
<evidence type="ECO:0000256" key="2">
    <source>
        <dbReference type="ARBA" id="ARBA00023054"/>
    </source>
</evidence>
<reference evidence="7" key="3">
    <citation type="submission" date="2025-08" db="UniProtKB">
        <authorList>
            <consortium name="Ensembl"/>
        </authorList>
    </citation>
    <scope>IDENTIFICATION</scope>
    <source>
        <strain evidence="7">JP 163 A</strain>
    </source>
</reference>
<evidence type="ECO:0000259" key="6">
    <source>
        <dbReference type="PROSITE" id="PS50021"/>
    </source>
</evidence>
<feature type="compositionally biased region" description="Low complexity" evidence="5">
    <location>
        <begin position="417"/>
        <end position="439"/>
    </location>
</feature>
<reference evidence="7" key="4">
    <citation type="submission" date="2025-09" db="UniProtKB">
        <authorList>
            <consortium name="Ensembl"/>
        </authorList>
    </citation>
    <scope>IDENTIFICATION</scope>
    <source>
        <strain evidence="7">JP 163 A</strain>
    </source>
</reference>
<feature type="compositionally biased region" description="Basic and acidic residues" evidence="5">
    <location>
        <begin position="346"/>
        <end position="355"/>
    </location>
</feature>
<dbReference type="Pfam" id="PF12510">
    <property type="entry name" value="Smoothelin"/>
    <property type="match status" value="1"/>
</dbReference>
<feature type="compositionally biased region" description="Low complexity" evidence="5">
    <location>
        <begin position="200"/>
        <end position="218"/>
    </location>
</feature>
<feature type="coiled-coil region" evidence="4">
    <location>
        <begin position="85"/>
        <end position="122"/>
    </location>
</feature>
<dbReference type="Ensembl" id="ENSXMAT00000026628.1">
    <property type="protein sequence ID" value="ENSXMAP00000033676.1"/>
    <property type="gene ID" value="ENSXMAG00000017754.2"/>
</dbReference>
<feature type="region of interest" description="Disordered" evidence="5">
    <location>
        <begin position="1"/>
        <end position="24"/>
    </location>
</feature>
<keyword evidence="8" id="KW-1185">Reference proteome</keyword>
<sequence>MPGVNLDFLPASQPAESLGSPESACAESGLEEVIGDLLAPEETKEEDNKEEVQFSEKKLELMLRCAVKEIHSDLQAFGKKVDVQLEEAAVHMTGLLEAISRLQEENLQLKAEQERMVRHVEALCQVTGLPDRILQEVCSIPHETKTSSNDDGPPCTLNKSTVEFSCSDSTCMSRDSPSGVLQEASDILGLSDQTVAQDFVSSPLDSSEPSSTSVTRRSLSAPSVISTMSPDSNTMETEPVVASEPMFSAGPSLIVARQVPAIPNGSSTQTKLVESSGKLTAEKLAAIEDEELLDKMLDESKDFEERKMIRAAMRDLRKRKREAMLGCSQEEMDQREKERDTRLQELRLQRDERGQKGRAGPGAGEVVMRKMEKSADGSTLSQVTKTNRFAQSDDGSKSTRSTVVETSFVQKTDRGTVQSKSYSFTSSSSSNTSKKVGSVFDREDDTSPRGGSGGLSAIDRRQAERRKELMRAQTMPKTSAMQTRKAMIEKLEKEGGGPGNQAVAKINKVQRSTSFGVPNANTIKQMLLDWCRAKTRSYEHVDIQNFSSSWSNGMAFCALVHNFFPDAFDYDSLSPSNRRQNFEVAFSAAEKLVDCPQLLDVDDMVKMREPDWKCVYTYLQEFYRGLVTKGLVKTKNSS</sequence>
<evidence type="ECO:0000313" key="7">
    <source>
        <dbReference type="Ensembl" id="ENSXMAP00000033676.1"/>
    </source>
</evidence>
<evidence type="ECO:0000256" key="4">
    <source>
        <dbReference type="SAM" id="Coils"/>
    </source>
</evidence>
<organism evidence="7 8">
    <name type="scientific">Xiphophorus maculatus</name>
    <name type="common">Southern platyfish</name>
    <name type="synonym">Platypoecilus maculatus</name>
    <dbReference type="NCBI Taxonomy" id="8083"/>
    <lineage>
        <taxon>Eukaryota</taxon>
        <taxon>Metazoa</taxon>
        <taxon>Chordata</taxon>
        <taxon>Craniata</taxon>
        <taxon>Vertebrata</taxon>
        <taxon>Euteleostomi</taxon>
        <taxon>Actinopterygii</taxon>
        <taxon>Neopterygii</taxon>
        <taxon>Teleostei</taxon>
        <taxon>Neoteleostei</taxon>
        <taxon>Acanthomorphata</taxon>
        <taxon>Ovalentaria</taxon>
        <taxon>Atherinomorphae</taxon>
        <taxon>Cyprinodontiformes</taxon>
        <taxon>Poeciliidae</taxon>
        <taxon>Poeciliinae</taxon>
        <taxon>Xiphophorus</taxon>
    </lineage>
</organism>
<reference evidence="8" key="2">
    <citation type="journal article" date="2013" name="Nat. Genet.">
        <title>The genome of the platyfish, Xiphophorus maculatus, provides insights into evolutionary adaptation and several complex traits.</title>
        <authorList>
            <person name="Schartl M."/>
            <person name="Walter R.B."/>
            <person name="Shen Y."/>
            <person name="Garcia T."/>
            <person name="Catchen J."/>
            <person name="Amores A."/>
            <person name="Braasch I."/>
            <person name="Chalopin D."/>
            <person name="Volff J.N."/>
            <person name="Lesch K.P."/>
            <person name="Bisazza A."/>
            <person name="Minx P."/>
            <person name="Hillier L."/>
            <person name="Wilson R.K."/>
            <person name="Fuerstenberg S."/>
            <person name="Boore J."/>
            <person name="Searle S."/>
            <person name="Postlethwait J.H."/>
            <person name="Warren W.C."/>
        </authorList>
    </citation>
    <scope>NUCLEOTIDE SEQUENCE [LARGE SCALE GENOMIC DNA]</scope>
    <source>
        <strain evidence="8">JP 163 A</strain>
    </source>
</reference>
<evidence type="ECO:0000256" key="3">
    <source>
        <dbReference type="ARBA" id="ARBA00061655"/>
    </source>
</evidence>
<reference evidence="8" key="1">
    <citation type="submission" date="2012-01" db="EMBL/GenBank/DDBJ databases">
        <authorList>
            <person name="Walter R."/>
            <person name="Schartl M."/>
            <person name="Warren W."/>
        </authorList>
    </citation>
    <scope>NUCLEOTIDE SEQUENCE [LARGE SCALE GENOMIC DNA]</scope>
    <source>
        <strain evidence="8">JP 163 A</strain>
    </source>
</reference>
<dbReference type="PANTHER" id="PTHR23167:SF52">
    <property type="entry name" value="SMOOTHELIN"/>
    <property type="match status" value="1"/>
</dbReference>
<keyword evidence="1" id="KW-0597">Phosphoprotein</keyword>
<dbReference type="InterPro" id="IPR050540">
    <property type="entry name" value="F-actin_Monoox_Mical"/>
</dbReference>
<dbReference type="Proteomes" id="UP000002852">
    <property type="component" value="Unassembled WGS sequence"/>
</dbReference>
<dbReference type="InterPro" id="IPR001715">
    <property type="entry name" value="CH_dom"/>
</dbReference>
<dbReference type="Gene3D" id="1.10.418.10">
    <property type="entry name" value="Calponin-like domain"/>
    <property type="match status" value="1"/>
</dbReference>
<feature type="compositionally biased region" description="Polar residues" evidence="5">
    <location>
        <begin position="220"/>
        <end position="236"/>
    </location>
</feature>
<name>A0A3B5QT07_XIPMA</name>
<feature type="compositionally biased region" description="Polar residues" evidence="5">
    <location>
        <begin position="376"/>
        <end position="390"/>
    </location>
</feature>
<dbReference type="InterPro" id="IPR022189">
    <property type="entry name" value="SMTN"/>
</dbReference>
<feature type="region of interest" description="Disordered" evidence="5">
    <location>
        <begin position="346"/>
        <end position="405"/>
    </location>
</feature>
<dbReference type="CDD" id="cd21259">
    <property type="entry name" value="CH_SMTNB"/>
    <property type="match status" value="1"/>
</dbReference>
<dbReference type="PROSITE" id="PS50021">
    <property type="entry name" value="CH"/>
    <property type="match status" value="1"/>
</dbReference>